<sequence>MAPPRARSPIGVFVVGAGARCPRRFRCQLCTLVRVASPSVWISNVPRGASSIVGGNVAITTSKRLTHLPPGEGSVNKQSSTCRKPRFHALFCVGKNDVYEKDLRLDIPAVPPCPCHRIVVLLLQLPQSGTTADELAAVARHRGFTSAMHALLNSLLS</sequence>
<keyword evidence="2" id="KW-1185">Reference proteome</keyword>
<organism evidence="1 2">
    <name type="scientific">Microdochium trichocladiopsis</name>
    <dbReference type="NCBI Taxonomy" id="1682393"/>
    <lineage>
        <taxon>Eukaryota</taxon>
        <taxon>Fungi</taxon>
        <taxon>Dikarya</taxon>
        <taxon>Ascomycota</taxon>
        <taxon>Pezizomycotina</taxon>
        <taxon>Sordariomycetes</taxon>
        <taxon>Xylariomycetidae</taxon>
        <taxon>Xylariales</taxon>
        <taxon>Microdochiaceae</taxon>
        <taxon>Microdochium</taxon>
    </lineage>
</organism>
<comment type="caution">
    <text evidence="1">The sequence shown here is derived from an EMBL/GenBank/DDBJ whole genome shotgun (WGS) entry which is preliminary data.</text>
</comment>
<dbReference type="EMBL" id="JAGTJQ010000006">
    <property type="protein sequence ID" value="KAH7029261.1"/>
    <property type="molecule type" value="Genomic_DNA"/>
</dbReference>
<proteinExistence type="predicted"/>
<accession>A0A9P9BSX2</accession>
<evidence type="ECO:0000313" key="2">
    <source>
        <dbReference type="Proteomes" id="UP000756346"/>
    </source>
</evidence>
<dbReference type="AlphaFoldDB" id="A0A9P9BSX2"/>
<dbReference type="RefSeq" id="XP_046011549.1">
    <property type="nucleotide sequence ID" value="XM_046156861.1"/>
</dbReference>
<protein>
    <submittedName>
        <fullName evidence="1">Uncharacterized protein</fullName>
    </submittedName>
</protein>
<reference evidence="1" key="1">
    <citation type="journal article" date="2021" name="Nat. Commun.">
        <title>Genetic determinants of endophytism in the Arabidopsis root mycobiome.</title>
        <authorList>
            <person name="Mesny F."/>
            <person name="Miyauchi S."/>
            <person name="Thiergart T."/>
            <person name="Pickel B."/>
            <person name="Atanasova L."/>
            <person name="Karlsson M."/>
            <person name="Huettel B."/>
            <person name="Barry K.W."/>
            <person name="Haridas S."/>
            <person name="Chen C."/>
            <person name="Bauer D."/>
            <person name="Andreopoulos W."/>
            <person name="Pangilinan J."/>
            <person name="LaButti K."/>
            <person name="Riley R."/>
            <person name="Lipzen A."/>
            <person name="Clum A."/>
            <person name="Drula E."/>
            <person name="Henrissat B."/>
            <person name="Kohler A."/>
            <person name="Grigoriev I.V."/>
            <person name="Martin F.M."/>
            <person name="Hacquard S."/>
        </authorList>
    </citation>
    <scope>NUCLEOTIDE SEQUENCE</scope>
    <source>
        <strain evidence="1">MPI-CAGE-CH-0230</strain>
    </source>
</reference>
<dbReference type="Proteomes" id="UP000756346">
    <property type="component" value="Unassembled WGS sequence"/>
</dbReference>
<dbReference type="GeneID" id="70186407"/>
<name>A0A9P9BSX2_9PEZI</name>
<gene>
    <name evidence="1" type="ORF">B0I36DRAFT_350170</name>
</gene>
<evidence type="ECO:0000313" key="1">
    <source>
        <dbReference type="EMBL" id="KAH7029261.1"/>
    </source>
</evidence>